<protein>
    <submittedName>
        <fullName evidence="1">Uncharacterized protein</fullName>
    </submittedName>
</protein>
<reference evidence="1" key="1">
    <citation type="submission" date="2018-10" db="EMBL/GenBank/DDBJ databases">
        <title>Hidden diversity of soil giant viruses.</title>
        <authorList>
            <person name="Schulz F."/>
            <person name="Alteio L."/>
            <person name="Goudeau D."/>
            <person name="Ryan E.M."/>
            <person name="Malmstrom R.R."/>
            <person name="Blanchard J."/>
            <person name="Woyke T."/>
        </authorList>
    </citation>
    <scope>NUCLEOTIDE SEQUENCE</scope>
    <source>
        <strain evidence="1">FNV1</strain>
    </source>
</reference>
<sequence>MSRQSPNESATLFAIGTKKMGNNGEMWIVVVTKTNVKRWAPIKNDELSKYQHGRKYYTHNNGGRPYVVYLANKTTVAIFAVDTKRLIKVYNNVEKVFVGRYSIKSRRGKIYRAKFTGNSILLKLAGDKYVFIGHCVYEFKAVDDIKYYYSLVGNSDVPYPVAVGERFVYFMLDSMYINKSDLAAFIQEYGGSVDWENAYEYYYKLVANKNKLANKAGIEIHKMKNYKLISSGL</sequence>
<name>A0A3G4ZW06_9VIRU</name>
<gene>
    <name evidence="1" type="ORF">Faunusvirus2_13</name>
</gene>
<proteinExistence type="predicted"/>
<evidence type="ECO:0000313" key="1">
    <source>
        <dbReference type="EMBL" id="AYV79066.1"/>
    </source>
</evidence>
<organism evidence="1">
    <name type="scientific">Faunusvirus sp</name>
    <dbReference type="NCBI Taxonomy" id="2487766"/>
    <lineage>
        <taxon>Viruses</taxon>
        <taxon>Varidnaviria</taxon>
        <taxon>Bamfordvirae</taxon>
        <taxon>Nucleocytoviricota</taxon>
        <taxon>Megaviricetes</taxon>
        <taxon>Imitervirales</taxon>
        <taxon>Mimiviridae</taxon>
    </lineage>
</organism>
<accession>A0A3G4ZW06</accession>
<dbReference type="EMBL" id="MK072133">
    <property type="protein sequence ID" value="AYV79066.1"/>
    <property type="molecule type" value="Genomic_DNA"/>
</dbReference>